<proteinExistence type="predicted"/>
<sequence length="243" mass="27164">MRKSSAIWMSIAAIAFLAVFASPLYLQWLAGFRRANWTEIGNIGQAYGAASAILSALALLGIAMSISLQVREHYANRSQIVRSQQFRLIELALENPERYMPCRGLDWRERTTDDMCQHLYTTMLINNHYTGYSLGFTSEEVLRGEILHDIFAAESGRKWWAEAEEHWRRMPSAANFVDIVSDEYTKAISRNPSPIPSVVNKERNKALPVANNERRSHATKIALGGLAGVIIGVAVAGARRKAT</sequence>
<dbReference type="AlphaFoldDB" id="A0A9W6RVG3"/>
<dbReference type="Proteomes" id="UP001165074">
    <property type="component" value="Unassembled WGS sequence"/>
</dbReference>
<dbReference type="InterPro" id="IPR045728">
    <property type="entry name" value="DUF6082"/>
</dbReference>
<dbReference type="RefSeq" id="WP_285567632.1">
    <property type="nucleotide sequence ID" value="NZ_BSTK01000002.1"/>
</dbReference>
<feature type="transmembrane region" description="Helical" evidence="1">
    <location>
        <begin position="7"/>
        <end position="26"/>
    </location>
</feature>
<name>A0A9W6RVG3_9ACTN</name>
<feature type="transmembrane region" description="Helical" evidence="1">
    <location>
        <begin position="221"/>
        <end position="238"/>
    </location>
</feature>
<feature type="transmembrane region" description="Helical" evidence="1">
    <location>
        <begin position="46"/>
        <end position="68"/>
    </location>
</feature>
<organism evidence="2 3">
    <name type="scientific">Actinoallomurus iriomotensis</name>
    <dbReference type="NCBI Taxonomy" id="478107"/>
    <lineage>
        <taxon>Bacteria</taxon>
        <taxon>Bacillati</taxon>
        <taxon>Actinomycetota</taxon>
        <taxon>Actinomycetes</taxon>
        <taxon>Streptosporangiales</taxon>
        <taxon>Thermomonosporaceae</taxon>
        <taxon>Actinoallomurus</taxon>
    </lineage>
</organism>
<evidence type="ECO:0000313" key="2">
    <source>
        <dbReference type="EMBL" id="GLY83366.1"/>
    </source>
</evidence>
<evidence type="ECO:0000256" key="1">
    <source>
        <dbReference type="SAM" id="Phobius"/>
    </source>
</evidence>
<comment type="caution">
    <text evidence="2">The sequence shown here is derived from an EMBL/GenBank/DDBJ whole genome shotgun (WGS) entry which is preliminary data.</text>
</comment>
<keyword evidence="1" id="KW-0472">Membrane</keyword>
<evidence type="ECO:0000313" key="3">
    <source>
        <dbReference type="Proteomes" id="UP001165074"/>
    </source>
</evidence>
<keyword evidence="1" id="KW-0812">Transmembrane</keyword>
<dbReference type="Pfam" id="PF19560">
    <property type="entry name" value="DUF6082"/>
    <property type="match status" value="1"/>
</dbReference>
<gene>
    <name evidence="2" type="ORF">Airi02_012960</name>
</gene>
<keyword evidence="1" id="KW-1133">Transmembrane helix</keyword>
<accession>A0A9W6RVG3</accession>
<dbReference type="EMBL" id="BSTK01000002">
    <property type="protein sequence ID" value="GLY83366.1"/>
    <property type="molecule type" value="Genomic_DNA"/>
</dbReference>
<keyword evidence="3" id="KW-1185">Reference proteome</keyword>
<protein>
    <submittedName>
        <fullName evidence="2">Uncharacterized protein</fullName>
    </submittedName>
</protein>
<reference evidence="2" key="1">
    <citation type="submission" date="2023-03" db="EMBL/GenBank/DDBJ databases">
        <title>Actinoallomurus iriomotensis NBRC 103684.</title>
        <authorList>
            <person name="Ichikawa N."/>
            <person name="Sato H."/>
            <person name="Tonouchi N."/>
        </authorList>
    </citation>
    <scope>NUCLEOTIDE SEQUENCE</scope>
    <source>
        <strain evidence="2">NBRC 103684</strain>
    </source>
</reference>